<dbReference type="EMBL" id="BAABAE010000002">
    <property type="protein sequence ID" value="GAA3735643.1"/>
    <property type="molecule type" value="Genomic_DNA"/>
</dbReference>
<dbReference type="Proteomes" id="UP001501004">
    <property type="component" value="Unassembled WGS sequence"/>
</dbReference>
<protein>
    <recommendedName>
        <fullName evidence="4">DUF559 domain-containing protein</fullName>
    </recommendedName>
</protein>
<feature type="region of interest" description="Disordered" evidence="1">
    <location>
        <begin position="318"/>
        <end position="350"/>
    </location>
</feature>
<evidence type="ECO:0000256" key="1">
    <source>
        <dbReference type="SAM" id="MobiDB-lite"/>
    </source>
</evidence>
<reference evidence="3" key="1">
    <citation type="journal article" date="2019" name="Int. J. Syst. Evol. Microbiol.">
        <title>The Global Catalogue of Microorganisms (GCM) 10K type strain sequencing project: providing services to taxonomists for standard genome sequencing and annotation.</title>
        <authorList>
            <consortium name="The Broad Institute Genomics Platform"/>
            <consortium name="The Broad Institute Genome Sequencing Center for Infectious Disease"/>
            <person name="Wu L."/>
            <person name="Ma J."/>
        </authorList>
    </citation>
    <scope>NUCLEOTIDE SEQUENCE [LARGE SCALE GENOMIC DNA]</scope>
    <source>
        <strain evidence="3">JCM 16949</strain>
    </source>
</reference>
<organism evidence="2 3">
    <name type="scientific">Leifsonella bigeumensis</name>
    <dbReference type="NCBI Taxonomy" id="433643"/>
    <lineage>
        <taxon>Bacteria</taxon>
        <taxon>Bacillati</taxon>
        <taxon>Actinomycetota</taxon>
        <taxon>Actinomycetes</taxon>
        <taxon>Micrococcales</taxon>
        <taxon>Microbacteriaceae</taxon>
        <taxon>Leifsonella</taxon>
    </lineage>
</organism>
<proteinExistence type="predicted"/>
<evidence type="ECO:0008006" key="4">
    <source>
        <dbReference type="Google" id="ProtNLM"/>
    </source>
</evidence>
<name>A0ABP7FCJ0_9MICO</name>
<sequence length="350" mass="39577">MECTTPGGVAGMHDAGGMFRIADDIREGGGFLRRRDLLALGYTDGWLRAALRLRMIFRVRHGWYSVPDAPDPAVRAVRVGGRLTGIAALESYGLRVPRRDRVDVAVPRHACRLRRPGERRERLVAGDGIRTHWSDQRVAELGDQSRWRVSVDDALAHILATEGRDIAVACCSAVAHRFRWPARRMDAVFARAPLRARPWRALVERRDEAHGETFARLWCGDAGIPWEPQPYVPGVGRLDGLVAPNVYVEIDGGQHDPAWTGDGVSTFEKDHARDAEMARRGEWVLRFSYRMLYTDWAGCLAAITRAIDDDRALTAYRRRHPYRPRHPAPRRRARRRAASVLNEKEGDPPH</sequence>
<gene>
    <name evidence="2" type="ORF">GCM10022239_09590</name>
</gene>
<keyword evidence="3" id="KW-1185">Reference proteome</keyword>
<evidence type="ECO:0000313" key="2">
    <source>
        <dbReference type="EMBL" id="GAA3735643.1"/>
    </source>
</evidence>
<comment type="caution">
    <text evidence="2">The sequence shown here is derived from an EMBL/GenBank/DDBJ whole genome shotgun (WGS) entry which is preliminary data.</text>
</comment>
<accession>A0ABP7FCJ0</accession>
<evidence type="ECO:0000313" key="3">
    <source>
        <dbReference type="Proteomes" id="UP001501004"/>
    </source>
</evidence>
<feature type="compositionally biased region" description="Basic residues" evidence="1">
    <location>
        <begin position="318"/>
        <end position="337"/>
    </location>
</feature>